<dbReference type="EMBL" id="BAAAQB010000026">
    <property type="protein sequence ID" value="GAA2134668.1"/>
    <property type="molecule type" value="Genomic_DNA"/>
</dbReference>
<sequence length="108" mass="12065">MQSRRGIRLHGHLEAVDDGDLVFSDDLPERLALVEAAFYQRMKPMFDSYIAATGMSAPEPEPPRKDDWLPSEPARLNLEAANVTSVGRDAEYIAQHIAENKAHHIAAR</sequence>
<gene>
    <name evidence="1" type="ORF">GCM10009825_18470</name>
</gene>
<protein>
    <submittedName>
        <fullName evidence="1">Uncharacterized protein</fullName>
    </submittedName>
</protein>
<dbReference type="Proteomes" id="UP001500102">
    <property type="component" value="Unassembled WGS sequence"/>
</dbReference>
<reference evidence="1 2" key="1">
    <citation type="journal article" date="2019" name="Int. J. Syst. Evol. Microbiol.">
        <title>The Global Catalogue of Microorganisms (GCM) 10K type strain sequencing project: providing services to taxonomists for standard genome sequencing and annotation.</title>
        <authorList>
            <consortium name="The Broad Institute Genomics Platform"/>
            <consortium name="The Broad Institute Genome Sequencing Center for Infectious Disease"/>
            <person name="Wu L."/>
            <person name="Ma J."/>
        </authorList>
    </citation>
    <scope>NUCLEOTIDE SEQUENCE [LARGE SCALE GENOMIC DNA]</scope>
    <source>
        <strain evidence="1 2">JCM 15921</strain>
    </source>
</reference>
<evidence type="ECO:0000313" key="2">
    <source>
        <dbReference type="Proteomes" id="UP001500102"/>
    </source>
</evidence>
<comment type="caution">
    <text evidence="1">The sequence shown here is derived from an EMBL/GenBank/DDBJ whole genome shotgun (WGS) entry which is preliminary data.</text>
</comment>
<dbReference type="RefSeq" id="WP_344364656.1">
    <property type="nucleotide sequence ID" value="NZ_BAAAQB010000026.1"/>
</dbReference>
<name>A0ABN2Z044_9MICC</name>
<accession>A0ABN2Z044</accession>
<keyword evidence="2" id="KW-1185">Reference proteome</keyword>
<organism evidence="1 2">
    <name type="scientific">Arthrobacter humicola</name>
    <dbReference type="NCBI Taxonomy" id="409291"/>
    <lineage>
        <taxon>Bacteria</taxon>
        <taxon>Bacillati</taxon>
        <taxon>Actinomycetota</taxon>
        <taxon>Actinomycetes</taxon>
        <taxon>Micrococcales</taxon>
        <taxon>Micrococcaceae</taxon>
        <taxon>Arthrobacter</taxon>
    </lineage>
</organism>
<evidence type="ECO:0000313" key="1">
    <source>
        <dbReference type="EMBL" id="GAA2134668.1"/>
    </source>
</evidence>
<proteinExistence type="predicted"/>